<evidence type="ECO:0000259" key="2">
    <source>
        <dbReference type="Pfam" id="PF03050"/>
    </source>
</evidence>
<dbReference type="InterPro" id="IPR004291">
    <property type="entry name" value="Transposase_IS66_central"/>
</dbReference>
<dbReference type="RefSeq" id="WP_014958130.1">
    <property type="nucleotide sequence ID" value="NC_018645.1"/>
</dbReference>
<keyword evidence="4" id="KW-1185">Reference proteome</keyword>
<gene>
    <name evidence="3" type="ordered locus">TOL2_C26810</name>
</gene>
<feature type="domain" description="Transposase IS66 central" evidence="2">
    <location>
        <begin position="193"/>
        <end position="483"/>
    </location>
</feature>
<dbReference type="NCBIfam" id="NF033517">
    <property type="entry name" value="transpos_IS66"/>
    <property type="match status" value="1"/>
</dbReference>
<evidence type="ECO:0000313" key="4">
    <source>
        <dbReference type="Proteomes" id="UP000007347"/>
    </source>
</evidence>
<feature type="region of interest" description="Disordered" evidence="1">
    <location>
        <begin position="67"/>
        <end position="111"/>
    </location>
</feature>
<dbReference type="Proteomes" id="UP000007347">
    <property type="component" value="Chromosome"/>
</dbReference>
<dbReference type="OrthoDB" id="9800877at2"/>
<dbReference type="EMBL" id="FO203503">
    <property type="protein sequence ID" value="CCK80840.1"/>
    <property type="molecule type" value="Genomic_DNA"/>
</dbReference>
<feature type="compositionally biased region" description="Basic residues" evidence="1">
    <location>
        <begin position="91"/>
        <end position="108"/>
    </location>
</feature>
<feature type="compositionally biased region" description="Basic and acidic residues" evidence="1">
    <location>
        <begin position="67"/>
        <end position="90"/>
    </location>
</feature>
<dbReference type="PANTHER" id="PTHR33678">
    <property type="entry name" value="BLL1576 PROTEIN"/>
    <property type="match status" value="1"/>
</dbReference>
<dbReference type="Pfam" id="PF03050">
    <property type="entry name" value="DDE_Tnp_IS66"/>
    <property type="match status" value="1"/>
</dbReference>
<dbReference type="STRING" id="651182.TOL2_C26810"/>
<protein>
    <submittedName>
        <fullName evidence="3">Transposase, IS66 family</fullName>
    </submittedName>
</protein>
<accession>K0NIT9</accession>
<sequence length="540" mass="61525">MEHIRLTQEEIDALLKRVEANALDKGDYEIIKSMTEAIMTLAQALDNKAASIKRLLTMLFGPKTEKKDNVLKKNEPEKTDENSKETEPKKKDKKPPKTKPEKKKKGHGKIPASKYTEADQKFISHEKFKPKDSCPLCFTGKLYPMKKSGIAIYLKGQPPINATIYNLEKLRCNLCGKVFTAAAPEGITGKHYDETAKAMMAVLKYGYGFPWYRLEKLQESLGIPLPASTQWEKIESQADLIYPAFEELKRQAAQGEVLHNDDTTMKILDLIQENKTRDKDERTGIFTSGIISLLEEGKRIAIFYTGRNHAGENIASLYEMRDGEKDPPIQMCDSLSRNMSSEFKIILCHCITHARRGFIDVISSFPDECRHVIETLAEVYHVDAQAKEQNMTADQRLAFHQVHSGSQMNALRSWLDTQIKDKLVEPNSGLGNAITYMIKHWHELTQFLRVPGAPLDNNICEQCLKRFILHRKNSMFYKTEHGAYIGDMFMSIIHTCSLMKVNAFNYLVALQKYSARVFKNPSQWMPWNYETAATLAAQSA</sequence>
<dbReference type="AlphaFoldDB" id="K0NIT9"/>
<evidence type="ECO:0000313" key="3">
    <source>
        <dbReference type="EMBL" id="CCK80840.1"/>
    </source>
</evidence>
<organism evidence="3 4">
    <name type="scientific">Desulfobacula toluolica (strain DSM 7467 / Tol2)</name>
    <dbReference type="NCBI Taxonomy" id="651182"/>
    <lineage>
        <taxon>Bacteria</taxon>
        <taxon>Pseudomonadati</taxon>
        <taxon>Thermodesulfobacteriota</taxon>
        <taxon>Desulfobacteria</taxon>
        <taxon>Desulfobacterales</taxon>
        <taxon>Desulfobacteraceae</taxon>
        <taxon>Desulfobacula</taxon>
    </lineage>
</organism>
<reference evidence="3 4" key="1">
    <citation type="journal article" date="2013" name="Environ. Microbiol.">
        <title>Complete genome, catabolic sub-proteomes and key-metabolites of Desulfobacula toluolica Tol2, a marine, aromatic compound-degrading, sulfate-reducing bacterium.</title>
        <authorList>
            <person name="Wohlbrand L."/>
            <person name="Jacob J.H."/>
            <person name="Kube M."/>
            <person name="Mussmann M."/>
            <person name="Jarling R."/>
            <person name="Beck A."/>
            <person name="Amann R."/>
            <person name="Wilkes H."/>
            <person name="Reinhardt R."/>
            <person name="Rabus R."/>
        </authorList>
    </citation>
    <scope>NUCLEOTIDE SEQUENCE [LARGE SCALE GENOMIC DNA]</scope>
    <source>
        <strain evidence="4">DSM 7467 / Tol2</strain>
    </source>
</reference>
<evidence type="ECO:0000256" key="1">
    <source>
        <dbReference type="SAM" id="MobiDB-lite"/>
    </source>
</evidence>
<dbReference type="InterPro" id="IPR052344">
    <property type="entry name" value="Transposase-related"/>
</dbReference>
<dbReference type="HOGENOM" id="CLU_506923_0_0_7"/>
<name>K0NIT9_DESTT</name>
<dbReference type="KEGG" id="dto:TOL2_C26810"/>
<proteinExistence type="predicted"/>